<dbReference type="Proteomes" id="UP000663872">
    <property type="component" value="Unassembled WGS sequence"/>
</dbReference>
<dbReference type="Proteomes" id="UP000663865">
    <property type="component" value="Unassembled WGS sequence"/>
</dbReference>
<gene>
    <name evidence="2" type="ORF">GRG538_LOCUS30492</name>
    <name evidence="3" type="ORF">KIK155_LOCUS29849</name>
</gene>
<protein>
    <submittedName>
        <fullName evidence="3">Uncharacterized protein</fullName>
    </submittedName>
</protein>
<dbReference type="AlphaFoldDB" id="A0A818YNZ4"/>
<evidence type="ECO:0000313" key="3">
    <source>
        <dbReference type="EMBL" id="CAF3753587.1"/>
    </source>
</evidence>
<dbReference type="EMBL" id="CAJNYT010005378">
    <property type="protein sequence ID" value="CAF3735041.1"/>
    <property type="molecule type" value="Genomic_DNA"/>
</dbReference>
<sequence>MTNFYMNELSKSTLTQIHHSNRLKDRTTASFWHVSTSIHSNNDRSCATSYSICFHSNVSQSLNIQNSGSDELPNEQQPSLIDSYASSTDVSDSPQQLSNDTNY</sequence>
<evidence type="ECO:0000313" key="4">
    <source>
        <dbReference type="Proteomes" id="UP000663865"/>
    </source>
</evidence>
<evidence type="ECO:0000256" key="1">
    <source>
        <dbReference type="SAM" id="MobiDB-lite"/>
    </source>
</evidence>
<reference evidence="3" key="1">
    <citation type="submission" date="2021-02" db="EMBL/GenBank/DDBJ databases">
        <authorList>
            <person name="Nowell W R."/>
        </authorList>
    </citation>
    <scope>NUCLEOTIDE SEQUENCE</scope>
</reference>
<comment type="caution">
    <text evidence="3">The sequence shown here is derived from an EMBL/GenBank/DDBJ whole genome shotgun (WGS) entry which is preliminary data.</text>
</comment>
<name>A0A818YNZ4_9BILA</name>
<feature type="region of interest" description="Disordered" evidence="1">
    <location>
        <begin position="64"/>
        <end position="103"/>
    </location>
</feature>
<dbReference type="EMBL" id="CAJNYV010005574">
    <property type="protein sequence ID" value="CAF3753587.1"/>
    <property type="molecule type" value="Genomic_DNA"/>
</dbReference>
<organism evidence="3 4">
    <name type="scientific">Rotaria socialis</name>
    <dbReference type="NCBI Taxonomy" id="392032"/>
    <lineage>
        <taxon>Eukaryota</taxon>
        <taxon>Metazoa</taxon>
        <taxon>Spiralia</taxon>
        <taxon>Gnathifera</taxon>
        <taxon>Rotifera</taxon>
        <taxon>Eurotatoria</taxon>
        <taxon>Bdelloidea</taxon>
        <taxon>Philodinida</taxon>
        <taxon>Philodinidae</taxon>
        <taxon>Rotaria</taxon>
    </lineage>
</organism>
<proteinExistence type="predicted"/>
<accession>A0A818YNZ4</accession>
<evidence type="ECO:0000313" key="2">
    <source>
        <dbReference type="EMBL" id="CAF3735041.1"/>
    </source>
</evidence>